<dbReference type="GO" id="GO:0005737">
    <property type="term" value="C:cytoplasm"/>
    <property type="evidence" value="ECO:0007669"/>
    <property type="project" value="TreeGrafter"/>
</dbReference>
<comment type="subunit">
    <text evidence="4">Homodimer.</text>
</comment>
<evidence type="ECO:0000256" key="3">
    <source>
        <dbReference type="ARBA" id="ARBA00001941"/>
    </source>
</evidence>
<keyword evidence="6" id="KW-0479">Metal-binding</keyword>
<evidence type="ECO:0000256" key="1">
    <source>
        <dbReference type="ARBA" id="ARBA00001638"/>
    </source>
</evidence>
<evidence type="ECO:0000256" key="6">
    <source>
        <dbReference type="ARBA" id="ARBA00022723"/>
    </source>
</evidence>
<dbReference type="SMART" id="SM00471">
    <property type="entry name" value="HDc"/>
    <property type="match status" value="1"/>
</dbReference>
<protein>
    <recommendedName>
        <fullName evidence="5">5'-deoxynucleotidase</fullName>
        <ecNumber evidence="5">3.1.3.89</ecNumber>
    </recommendedName>
</protein>
<comment type="caution">
    <text evidence="9">The sequence shown here is derived from an EMBL/GenBank/DDBJ whole genome shotgun (WGS) entry which is preliminary data.</text>
</comment>
<feature type="domain" description="HD/PDEase" evidence="8">
    <location>
        <begin position="44"/>
        <end position="162"/>
    </location>
</feature>
<evidence type="ECO:0000256" key="5">
    <source>
        <dbReference type="ARBA" id="ARBA00012964"/>
    </source>
</evidence>
<dbReference type="InterPro" id="IPR003607">
    <property type="entry name" value="HD/PDEase_dom"/>
</dbReference>
<dbReference type="InterPro" id="IPR006674">
    <property type="entry name" value="HD_domain"/>
</dbReference>
<gene>
    <name evidence="9" type="ORF">SDC9_124699</name>
</gene>
<name>A0A645CL61_9ZZZZ</name>
<comment type="catalytic activity">
    <reaction evidence="1">
        <text>a 2'-deoxyribonucleoside 5'-phosphate + H2O = a 2'-deoxyribonucleoside + phosphate</text>
        <dbReference type="Rhea" id="RHEA:36167"/>
        <dbReference type="ChEBI" id="CHEBI:15377"/>
        <dbReference type="ChEBI" id="CHEBI:18274"/>
        <dbReference type="ChEBI" id="CHEBI:43474"/>
        <dbReference type="ChEBI" id="CHEBI:65317"/>
        <dbReference type="EC" id="3.1.3.89"/>
    </reaction>
</comment>
<organism evidence="9">
    <name type="scientific">bioreactor metagenome</name>
    <dbReference type="NCBI Taxonomy" id="1076179"/>
    <lineage>
        <taxon>unclassified sequences</taxon>
        <taxon>metagenomes</taxon>
        <taxon>ecological metagenomes</taxon>
    </lineage>
</organism>
<keyword evidence="7" id="KW-0378">Hydrolase</keyword>
<dbReference type="CDD" id="cd00077">
    <property type="entry name" value="HDc"/>
    <property type="match status" value="1"/>
</dbReference>
<evidence type="ECO:0000259" key="8">
    <source>
        <dbReference type="SMART" id="SM00471"/>
    </source>
</evidence>
<dbReference type="EMBL" id="VSSQ01028110">
    <property type="protein sequence ID" value="MPM77691.1"/>
    <property type="molecule type" value="Genomic_DNA"/>
</dbReference>
<dbReference type="Gene3D" id="1.10.3210.10">
    <property type="entry name" value="Hypothetical protein af1432"/>
    <property type="match status" value="1"/>
</dbReference>
<accession>A0A645CL61</accession>
<dbReference type="GO" id="GO:0002953">
    <property type="term" value="F:5'-deoxynucleotidase activity"/>
    <property type="evidence" value="ECO:0007669"/>
    <property type="project" value="UniProtKB-EC"/>
</dbReference>
<dbReference type="EC" id="3.1.3.89" evidence="5"/>
<dbReference type="Pfam" id="PF13023">
    <property type="entry name" value="HD_3"/>
    <property type="match status" value="1"/>
</dbReference>
<dbReference type="InterPro" id="IPR039356">
    <property type="entry name" value="YfbR/HDDC2"/>
</dbReference>
<evidence type="ECO:0000256" key="2">
    <source>
        <dbReference type="ARBA" id="ARBA00001936"/>
    </source>
</evidence>
<evidence type="ECO:0000256" key="4">
    <source>
        <dbReference type="ARBA" id="ARBA00011738"/>
    </source>
</evidence>
<dbReference type="GO" id="GO:0046872">
    <property type="term" value="F:metal ion binding"/>
    <property type="evidence" value="ECO:0007669"/>
    <property type="project" value="UniProtKB-KW"/>
</dbReference>
<dbReference type="PANTHER" id="PTHR11845">
    <property type="entry name" value="5'-DEOXYNUCLEOTIDASE HDDC2"/>
    <property type="match status" value="1"/>
</dbReference>
<reference evidence="9" key="1">
    <citation type="submission" date="2019-08" db="EMBL/GenBank/DDBJ databases">
        <authorList>
            <person name="Kucharzyk K."/>
            <person name="Murdoch R.W."/>
            <person name="Higgins S."/>
            <person name="Loffler F."/>
        </authorList>
    </citation>
    <scope>NUCLEOTIDE SEQUENCE</scope>
</reference>
<evidence type="ECO:0000313" key="9">
    <source>
        <dbReference type="EMBL" id="MPM77691.1"/>
    </source>
</evidence>
<comment type="cofactor">
    <cofactor evidence="3">
        <name>Co(2+)</name>
        <dbReference type="ChEBI" id="CHEBI:48828"/>
    </cofactor>
</comment>
<sequence length="209" mass="24355">MQSEKQKNQTETEKNHLLKQISFIKEIDQLKYIQRKTRLFNSNRQENDAEHSWHLAMMALILAEHSDKPVDMLKVLKMVLIHDIVEIDAGDTFIYDTSKNHTNTQEELAAAKRIFGLLPKKQAEEFVEIWKEFEEGTSDEAKFARSMDRLEPLLQNISNKGGTWVEFNVDYRKVYEKKKAIKEGSAALWNYAENLINDSVKEGILKKNP</sequence>
<evidence type="ECO:0000256" key="7">
    <source>
        <dbReference type="ARBA" id="ARBA00022801"/>
    </source>
</evidence>
<proteinExistence type="predicted"/>
<dbReference type="AlphaFoldDB" id="A0A645CL61"/>
<comment type="cofactor">
    <cofactor evidence="2">
        <name>Mn(2+)</name>
        <dbReference type="ChEBI" id="CHEBI:29035"/>
    </cofactor>
</comment>
<dbReference type="SUPFAM" id="SSF109604">
    <property type="entry name" value="HD-domain/PDEase-like"/>
    <property type="match status" value="1"/>
</dbReference>
<dbReference type="PANTHER" id="PTHR11845:SF13">
    <property type="entry name" value="5'-DEOXYNUCLEOTIDASE HDDC2"/>
    <property type="match status" value="1"/>
</dbReference>